<feature type="domain" description="Release factor glutamine methyltransferase N-terminal" evidence="7">
    <location>
        <begin position="5"/>
        <end position="75"/>
    </location>
</feature>
<dbReference type="GO" id="GO:0102559">
    <property type="term" value="F:peptide chain release factor N(5)-glutamine methyltransferase activity"/>
    <property type="evidence" value="ECO:0007669"/>
    <property type="project" value="UniProtKB-EC"/>
</dbReference>
<dbReference type="PANTHER" id="PTHR18895">
    <property type="entry name" value="HEMK METHYLTRANSFERASE"/>
    <property type="match status" value="1"/>
</dbReference>
<evidence type="ECO:0000256" key="4">
    <source>
        <dbReference type="ARBA" id="ARBA00022691"/>
    </source>
</evidence>
<dbReference type="InterPro" id="IPR004556">
    <property type="entry name" value="HemK-like"/>
</dbReference>
<dbReference type="Pfam" id="PF05175">
    <property type="entry name" value="MTS"/>
    <property type="match status" value="1"/>
</dbReference>
<sequence>MTLKQVLNRARGILVANNIEEARLECELLLRHALRLSRVQLYLDLDHELGSEEEEDFWHLIKRRLNGEPTAYIIGHREFYGLDFYVEPSVFIPRPESELLVEKALKLAQNGPVSSIAEIGTGCGAIAISLALNLPQAKIYATDISASALKVALFNCQNMGV</sequence>
<evidence type="ECO:0000313" key="8">
    <source>
        <dbReference type="EMBL" id="GAI91719.1"/>
    </source>
</evidence>
<proteinExistence type="predicted"/>
<keyword evidence="2" id="KW-0489">Methyltransferase</keyword>
<keyword evidence="3" id="KW-0808">Transferase</keyword>
<organism evidence="8">
    <name type="scientific">marine sediment metagenome</name>
    <dbReference type="NCBI Taxonomy" id="412755"/>
    <lineage>
        <taxon>unclassified sequences</taxon>
        <taxon>metagenomes</taxon>
        <taxon>ecological metagenomes</taxon>
    </lineage>
</organism>
<evidence type="ECO:0000256" key="1">
    <source>
        <dbReference type="ARBA" id="ARBA00012771"/>
    </source>
</evidence>
<comment type="caution">
    <text evidence="8">The sequence shown here is derived from an EMBL/GenBank/DDBJ whole genome shotgun (WGS) entry which is preliminary data.</text>
</comment>
<reference evidence="8" key="1">
    <citation type="journal article" date="2014" name="Front. Microbiol.">
        <title>High frequency of phylogenetically diverse reductive dehalogenase-homologous genes in deep subseafloor sedimentary metagenomes.</title>
        <authorList>
            <person name="Kawai M."/>
            <person name="Futagami T."/>
            <person name="Toyoda A."/>
            <person name="Takaki Y."/>
            <person name="Nishi S."/>
            <person name="Hori S."/>
            <person name="Arai W."/>
            <person name="Tsubouchi T."/>
            <person name="Morono Y."/>
            <person name="Uchiyama I."/>
            <person name="Ito T."/>
            <person name="Fujiyama A."/>
            <person name="Inagaki F."/>
            <person name="Takami H."/>
        </authorList>
    </citation>
    <scope>NUCLEOTIDE SEQUENCE</scope>
    <source>
        <strain evidence="8">Expedition CK06-06</strain>
    </source>
</reference>
<dbReference type="SUPFAM" id="SSF53335">
    <property type="entry name" value="S-adenosyl-L-methionine-dependent methyltransferases"/>
    <property type="match status" value="1"/>
</dbReference>
<dbReference type="Pfam" id="PF17827">
    <property type="entry name" value="PrmC_N"/>
    <property type="match status" value="1"/>
</dbReference>
<dbReference type="InterPro" id="IPR050320">
    <property type="entry name" value="N5-glutamine_MTase"/>
</dbReference>
<dbReference type="NCBIfam" id="TIGR00536">
    <property type="entry name" value="hemK_fam"/>
    <property type="match status" value="1"/>
</dbReference>
<dbReference type="InterPro" id="IPR029063">
    <property type="entry name" value="SAM-dependent_MTases_sf"/>
</dbReference>
<feature type="non-terminal residue" evidence="8">
    <location>
        <position position="161"/>
    </location>
</feature>
<evidence type="ECO:0000256" key="3">
    <source>
        <dbReference type="ARBA" id="ARBA00022679"/>
    </source>
</evidence>
<dbReference type="Gene3D" id="3.40.50.150">
    <property type="entry name" value="Vaccinia Virus protein VP39"/>
    <property type="match status" value="1"/>
</dbReference>
<evidence type="ECO:0000256" key="2">
    <source>
        <dbReference type="ARBA" id="ARBA00022603"/>
    </source>
</evidence>
<evidence type="ECO:0000256" key="5">
    <source>
        <dbReference type="ARBA" id="ARBA00048391"/>
    </source>
</evidence>
<dbReference type="AlphaFoldDB" id="X1UH94"/>
<evidence type="ECO:0000259" key="6">
    <source>
        <dbReference type="Pfam" id="PF05175"/>
    </source>
</evidence>
<evidence type="ECO:0000259" key="7">
    <source>
        <dbReference type="Pfam" id="PF17827"/>
    </source>
</evidence>
<dbReference type="Gene3D" id="1.10.8.10">
    <property type="entry name" value="DNA helicase RuvA subunit, C-terminal domain"/>
    <property type="match status" value="1"/>
</dbReference>
<protein>
    <recommendedName>
        <fullName evidence="1">peptide chain release factor N(5)-glutamine methyltransferase</fullName>
        <ecNumber evidence="1">2.1.1.297</ecNumber>
    </recommendedName>
</protein>
<feature type="domain" description="Methyltransferase small" evidence="6">
    <location>
        <begin position="97"/>
        <end position="158"/>
    </location>
</feature>
<name>X1UH94_9ZZZZ</name>
<dbReference type="GO" id="GO:0032259">
    <property type="term" value="P:methylation"/>
    <property type="evidence" value="ECO:0007669"/>
    <property type="project" value="UniProtKB-KW"/>
</dbReference>
<dbReference type="PANTHER" id="PTHR18895:SF74">
    <property type="entry name" value="MTRF1L RELEASE FACTOR GLUTAMINE METHYLTRANSFERASE"/>
    <property type="match status" value="1"/>
</dbReference>
<comment type="catalytic activity">
    <reaction evidence="5">
        <text>L-glutaminyl-[peptide chain release factor] + S-adenosyl-L-methionine = N(5)-methyl-L-glutaminyl-[peptide chain release factor] + S-adenosyl-L-homocysteine + H(+)</text>
        <dbReference type="Rhea" id="RHEA:42896"/>
        <dbReference type="Rhea" id="RHEA-COMP:10271"/>
        <dbReference type="Rhea" id="RHEA-COMP:10272"/>
        <dbReference type="ChEBI" id="CHEBI:15378"/>
        <dbReference type="ChEBI" id="CHEBI:30011"/>
        <dbReference type="ChEBI" id="CHEBI:57856"/>
        <dbReference type="ChEBI" id="CHEBI:59789"/>
        <dbReference type="ChEBI" id="CHEBI:61891"/>
        <dbReference type="EC" id="2.1.1.297"/>
    </reaction>
</comment>
<dbReference type="InterPro" id="IPR007848">
    <property type="entry name" value="Small_mtfrase_dom"/>
</dbReference>
<gene>
    <name evidence="8" type="ORF">S12H4_28715</name>
</gene>
<dbReference type="EMBL" id="BARW01016495">
    <property type="protein sequence ID" value="GAI91719.1"/>
    <property type="molecule type" value="Genomic_DNA"/>
</dbReference>
<accession>X1UH94</accession>
<dbReference type="CDD" id="cd02440">
    <property type="entry name" value="AdoMet_MTases"/>
    <property type="match status" value="1"/>
</dbReference>
<dbReference type="EC" id="2.1.1.297" evidence="1"/>
<dbReference type="InterPro" id="IPR040758">
    <property type="entry name" value="PrmC_N"/>
</dbReference>
<keyword evidence="4" id="KW-0949">S-adenosyl-L-methionine</keyword>